<dbReference type="AlphaFoldDB" id="A0A507FNU2"/>
<keyword evidence="9 12" id="KW-0256">Endoplasmic reticulum</keyword>
<keyword evidence="7 12" id="KW-0808">Transferase</keyword>
<comment type="subcellular location">
    <subcellularLocation>
        <location evidence="1 12">Endoplasmic reticulum membrane</location>
        <topology evidence="1 12">Multi-pass membrane protein</topology>
    </subcellularLocation>
</comment>
<sequence>MTHIAKVALVATLSRAVIAVLWILIAALSNIATWTPTLPYVQSIQLRPYDSSSSLLAPSPLSLVLSWDAAYFLRIAETGYPFEQFNAFFPLYPFLAQQLSATITAIVPSMSNTAAIVAAALLLSNVAFVLAACMLFK</sequence>
<dbReference type="PANTHER" id="PTHR12468">
    <property type="entry name" value="GPI MANNOSYLTRANSFERASE 2"/>
    <property type="match status" value="1"/>
</dbReference>
<evidence type="ECO:0000313" key="13">
    <source>
        <dbReference type="EMBL" id="TPX77923.1"/>
    </source>
</evidence>
<dbReference type="Pfam" id="PF04188">
    <property type="entry name" value="Mannosyl_trans2"/>
    <property type="match status" value="1"/>
</dbReference>
<comment type="similarity">
    <text evidence="3 12">Belongs to the PIGV family.</text>
</comment>
<feature type="transmembrane region" description="Helical" evidence="12">
    <location>
        <begin position="113"/>
        <end position="136"/>
    </location>
</feature>
<dbReference type="EC" id="2.4.1.-" evidence="12"/>
<dbReference type="GO" id="GO:0031501">
    <property type="term" value="C:mannosyltransferase complex"/>
    <property type="evidence" value="ECO:0007669"/>
    <property type="project" value="TreeGrafter"/>
</dbReference>
<evidence type="ECO:0000256" key="2">
    <source>
        <dbReference type="ARBA" id="ARBA00004687"/>
    </source>
</evidence>
<keyword evidence="14" id="KW-1185">Reference proteome</keyword>
<dbReference type="PANTHER" id="PTHR12468:SF2">
    <property type="entry name" value="GPI MANNOSYLTRANSFERASE 2"/>
    <property type="match status" value="1"/>
</dbReference>
<dbReference type="STRING" id="246404.A0A507FNU2"/>
<protein>
    <recommendedName>
        <fullName evidence="4 12">GPI mannosyltransferase 2</fullName>
        <ecNumber evidence="12">2.4.1.-</ecNumber>
    </recommendedName>
</protein>
<keyword evidence="5 12" id="KW-0337">GPI-anchor biosynthesis</keyword>
<accession>A0A507FNU2</accession>
<dbReference type="InterPro" id="IPR007315">
    <property type="entry name" value="PIG-V/Gpi18"/>
</dbReference>
<dbReference type="OrthoDB" id="10252502at2759"/>
<feature type="transmembrane region" description="Helical" evidence="12">
    <location>
        <begin position="12"/>
        <end position="35"/>
    </location>
</feature>
<dbReference type="Proteomes" id="UP000320333">
    <property type="component" value="Unassembled WGS sequence"/>
</dbReference>
<keyword evidence="8 12" id="KW-0812">Transmembrane</keyword>
<reference evidence="13 14" key="1">
    <citation type="journal article" date="2019" name="Sci. Rep.">
        <title>Comparative genomics of chytrid fungi reveal insights into the obligate biotrophic and pathogenic lifestyle of Synchytrium endobioticum.</title>
        <authorList>
            <person name="van de Vossenberg B.T.L.H."/>
            <person name="Warris S."/>
            <person name="Nguyen H.D.T."/>
            <person name="van Gent-Pelzer M.P.E."/>
            <person name="Joly D.L."/>
            <person name="van de Geest H.C."/>
            <person name="Bonants P.J.M."/>
            <person name="Smith D.S."/>
            <person name="Levesque C.A."/>
            <person name="van der Lee T.A.J."/>
        </authorList>
    </citation>
    <scope>NUCLEOTIDE SEQUENCE [LARGE SCALE GENOMIC DNA]</scope>
    <source>
        <strain evidence="13 14">CBS 675.73</strain>
    </source>
</reference>
<comment type="function">
    <text evidence="12">Mannosyltransferase involved in glycosylphosphatidylinositol-anchor biosynthesis.</text>
</comment>
<keyword evidence="11 12" id="KW-0472">Membrane</keyword>
<dbReference type="GO" id="GO:0006506">
    <property type="term" value="P:GPI anchor biosynthetic process"/>
    <property type="evidence" value="ECO:0007669"/>
    <property type="project" value="UniProtKB-UniPathway"/>
</dbReference>
<dbReference type="GO" id="GO:0004376">
    <property type="term" value="F:GPI mannosyltransferase activity"/>
    <property type="evidence" value="ECO:0007669"/>
    <property type="project" value="InterPro"/>
</dbReference>
<comment type="caution">
    <text evidence="12">Lacks conserved residue(s) required for the propagation of feature annotation.</text>
</comment>
<comment type="caution">
    <text evidence="13">The sequence shown here is derived from an EMBL/GenBank/DDBJ whole genome shotgun (WGS) entry which is preliminary data.</text>
</comment>
<comment type="pathway">
    <text evidence="2 12">Glycolipid biosynthesis; glycosylphosphatidylinositol-anchor biosynthesis.</text>
</comment>
<evidence type="ECO:0000256" key="10">
    <source>
        <dbReference type="ARBA" id="ARBA00022989"/>
    </source>
</evidence>
<dbReference type="GO" id="GO:0000009">
    <property type="term" value="F:alpha-1,6-mannosyltransferase activity"/>
    <property type="evidence" value="ECO:0007669"/>
    <property type="project" value="InterPro"/>
</dbReference>
<dbReference type="EMBL" id="QEAP01000012">
    <property type="protein sequence ID" value="TPX77923.1"/>
    <property type="molecule type" value="Genomic_DNA"/>
</dbReference>
<evidence type="ECO:0000256" key="3">
    <source>
        <dbReference type="ARBA" id="ARBA00008698"/>
    </source>
</evidence>
<gene>
    <name evidence="13" type="ORF">CcCBS67573_g00824</name>
</gene>
<evidence type="ECO:0000256" key="12">
    <source>
        <dbReference type="RuleBase" id="RU363112"/>
    </source>
</evidence>
<evidence type="ECO:0000256" key="6">
    <source>
        <dbReference type="ARBA" id="ARBA00022676"/>
    </source>
</evidence>
<dbReference type="UniPathway" id="UPA00196"/>
<evidence type="ECO:0000256" key="11">
    <source>
        <dbReference type="ARBA" id="ARBA00023136"/>
    </source>
</evidence>
<organism evidence="13 14">
    <name type="scientific">Chytriomyces confervae</name>
    <dbReference type="NCBI Taxonomy" id="246404"/>
    <lineage>
        <taxon>Eukaryota</taxon>
        <taxon>Fungi</taxon>
        <taxon>Fungi incertae sedis</taxon>
        <taxon>Chytridiomycota</taxon>
        <taxon>Chytridiomycota incertae sedis</taxon>
        <taxon>Chytridiomycetes</taxon>
        <taxon>Chytridiales</taxon>
        <taxon>Chytriomycetaceae</taxon>
        <taxon>Chytriomyces</taxon>
    </lineage>
</organism>
<evidence type="ECO:0000256" key="9">
    <source>
        <dbReference type="ARBA" id="ARBA00022824"/>
    </source>
</evidence>
<evidence type="ECO:0000256" key="4">
    <source>
        <dbReference type="ARBA" id="ARBA00013795"/>
    </source>
</evidence>
<evidence type="ECO:0000256" key="8">
    <source>
        <dbReference type="ARBA" id="ARBA00022692"/>
    </source>
</evidence>
<proteinExistence type="inferred from homology"/>
<keyword evidence="6 12" id="KW-0328">Glycosyltransferase</keyword>
<evidence type="ECO:0000256" key="1">
    <source>
        <dbReference type="ARBA" id="ARBA00004477"/>
    </source>
</evidence>
<evidence type="ECO:0000256" key="7">
    <source>
        <dbReference type="ARBA" id="ARBA00022679"/>
    </source>
</evidence>
<evidence type="ECO:0000256" key="5">
    <source>
        <dbReference type="ARBA" id="ARBA00022502"/>
    </source>
</evidence>
<evidence type="ECO:0000313" key="14">
    <source>
        <dbReference type="Proteomes" id="UP000320333"/>
    </source>
</evidence>
<name>A0A507FNU2_9FUNG</name>
<dbReference type="GO" id="GO:0005789">
    <property type="term" value="C:endoplasmic reticulum membrane"/>
    <property type="evidence" value="ECO:0007669"/>
    <property type="project" value="UniProtKB-SubCell"/>
</dbReference>
<keyword evidence="10 12" id="KW-1133">Transmembrane helix</keyword>